<reference evidence="5 6" key="1">
    <citation type="submission" date="2019-06" db="EMBL/GenBank/DDBJ databases">
        <title>Draft genome sequence of the filamentous fungus Phialemoniopsis curvata isolated from diesel fuel.</title>
        <authorList>
            <person name="Varaljay V.A."/>
            <person name="Lyon W.J."/>
            <person name="Crouch A.L."/>
            <person name="Drake C.E."/>
            <person name="Hollomon J.M."/>
            <person name="Nadeau L.J."/>
            <person name="Nunn H.S."/>
            <person name="Stevenson B.S."/>
            <person name="Bojanowski C.L."/>
            <person name="Crookes-Goodson W.J."/>
        </authorList>
    </citation>
    <scope>NUCLEOTIDE SEQUENCE [LARGE SCALE GENOMIC DNA]</scope>
    <source>
        <strain evidence="5 6">D216</strain>
    </source>
</reference>
<dbReference type="STRING" id="1093900.A0A507AFF6"/>
<dbReference type="Pfam" id="PF07110">
    <property type="entry name" value="EthD"/>
    <property type="match status" value="1"/>
</dbReference>
<comment type="caution">
    <text evidence="5">The sequence shown here is derived from an EMBL/GenBank/DDBJ whole genome shotgun (WGS) entry which is preliminary data.</text>
</comment>
<dbReference type="InterPro" id="IPR011008">
    <property type="entry name" value="Dimeric_a/b-barrel"/>
</dbReference>
<dbReference type="RefSeq" id="XP_030989965.1">
    <property type="nucleotide sequence ID" value="XM_031135951.1"/>
</dbReference>
<dbReference type="InParanoid" id="A0A507AFF6"/>
<dbReference type="SUPFAM" id="SSF54909">
    <property type="entry name" value="Dimeric alpha+beta barrel"/>
    <property type="match status" value="1"/>
</dbReference>
<organism evidence="5 6">
    <name type="scientific">Thyridium curvatum</name>
    <dbReference type="NCBI Taxonomy" id="1093900"/>
    <lineage>
        <taxon>Eukaryota</taxon>
        <taxon>Fungi</taxon>
        <taxon>Dikarya</taxon>
        <taxon>Ascomycota</taxon>
        <taxon>Pezizomycotina</taxon>
        <taxon>Sordariomycetes</taxon>
        <taxon>Sordariomycetidae</taxon>
        <taxon>Thyridiales</taxon>
        <taxon>Thyridiaceae</taxon>
        <taxon>Thyridium</taxon>
    </lineage>
</organism>
<accession>A0A507AFF6</accession>
<evidence type="ECO:0000259" key="3">
    <source>
        <dbReference type="Pfam" id="PF07110"/>
    </source>
</evidence>
<feature type="domain" description="EthD" evidence="3">
    <location>
        <begin position="43"/>
        <end position="136"/>
    </location>
</feature>
<evidence type="ECO:0000256" key="1">
    <source>
        <dbReference type="ARBA" id="ARBA00005986"/>
    </source>
</evidence>
<dbReference type="AlphaFoldDB" id="A0A507AFF6"/>
<dbReference type="EMBL" id="SKBQ01000007">
    <property type="protein sequence ID" value="TPX08254.1"/>
    <property type="molecule type" value="Genomic_DNA"/>
</dbReference>
<dbReference type="InterPro" id="IPR009799">
    <property type="entry name" value="EthD_dom"/>
</dbReference>
<dbReference type="Proteomes" id="UP000319257">
    <property type="component" value="Unassembled WGS sequence"/>
</dbReference>
<dbReference type="EMBL" id="SKBQ01000007">
    <property type="protein sequence ID" value="TPX08275.1"/>
    <property type="molecule type" value="Genomic_DNA"/>
</dbReference>
<keyword evidence="6" id="KW-1185">Reference proteome</keyword>
<dbReference type="GeneID" id="41969276"/>
<dbReference type="OrthoDB" id="3454835at2759"/>
<feature type="region of interest" description="Disordered" evidence="2">
    <location>
        <begin position="164"/>
        <end position="224"/>
    </location>
</feature>
<evidence type="ECO:0000256" key="2">
    <source>
        <dbReference type="SAM" id="MobiDB-lite"/>
    </source>
</evidence>
<evidence type="ECO:0000313" key="5">
    <source>
        <dbReference type="EMBL" id="TPX08275.1"/>
    </source>
</evidence>
<protein>
    <recommendedName>
        <fullName evidence="3">EthD domain-containing protein</fullName>
    </recommendedName>
</protein>
<proteinExistence type="inferred from homology"/>
<gene>
    <name evidence="4" type="ORF">E0L32_001829</name>
    <name evidence="5" type="ORF">E0L32_001850</name>
</gene>
<name>A0A507AFF6_9PEZI</name>
<comment type="similarity">
    <text evidence="1">Belongs to the tpcK family.</text>
</comment>
<dbReference type="Gene3D" id="3.30.70.100">
    <property type="match status" value="1"/>
</dbReference>
<dbReference type="GO" id="GO:0016491">
    <property type="term" value="F:oxidoreductase activity"/>
    <property type="evidence" value="ECO:0007669"/>
    <property type="project" value="InterPro"/>
</dbReference>
<feature type="compositionally biased region" description="Low complexity" evidence="2">
    <location>
        <begin position="172"/>
        <end position="181"/>
    </location>
</feature>
<evidence type="ECO:0000313" key="4">
    <source>
        <dbReference type="EMBL" id="TPX08254.1"/>
    </source>
</evidence>
<sequence length="330" mass="36984">MSEDRVTGHERIDYDFVHEKLSYDAGVYYQPCVKVSLYFKKLPNVSWEHFSKHWATVHADITVSSETFKEHGCLRYVQHHQSAEDKEWVKKCGHSLLDYDGCTSLWFKTWEAYYGFLHSPGYKKIGPDCAYFLDTSTIVVFAGAHLDIIKPALSDQPINGAMSSIFGDQSSAPQPEAANEPAPAPCSGVQNSIFGEGPSPAEPKPKNKPAPVLTTNKATAEPRPDKFNFNNEPFILNLFCHLRNDDVNLIIRRNQGGTANKTIKSARNRLRLSETCYWLDLNLKPPQPAPVEEVVAACILEAISVPKAKHEIENLIQTSALRFLLQPLLS</sequence>
<evidence type="ECO:0000313" key="6">
    <source>
        <dbReference type="Proteomes" id="UP000319257"/>
    </source>
</evidence>